<dbReference type="Pfam" id="PF04397">
    <property type="entry name" value="LytTR"/>
    <property type="match status" value="1"/>
</dbReference>
<evidence type="ECO:0000313" key="3">
    <source>
        <dbReference type="EMBL" id="KIO44049.1"/>
    </source>
</evidence>
<feature type="transmembrane region" description="Helical" evidence="1">
    <location>
        <begin position="85"/>
        <end position="106"/>
    </location>
</feature>
<evidence type="ECO:0000256" key="1">
    <source>
        <dbReference type="SAM" id="Phobius"/>
    </source>
</evidence>
<protein>
    <submittedName>
        <fullName evidence="3">LytTR family transcriptional regulator</fullName>
    </submittedName>
</protein>
<feature type="transmembrane region" description="Helical" evidence="1">
    <location>
        <begin position="52"/>
        <end position="73"/>
    </location>
</feature>
<dbReference type="GO" id="GO:0003677">
    <property type="term" value="F:DNA binding"/>
    <property type="evidence" value="ECO:0007669"/>
    <property type="project" value="InterPro"/>
</dbReference>
<feature type="transmembrane region" description="Helical" evidence="1">
    <location>
        <begin position="126"/>
        <end position="143"/>
    </location>
</feature>
<dbReference type="Gene3D" id="2.40.50.1020">
    <property type="entry name" value="LytTr DNA-binding domain"/>
    <property type="match status" value="1"/>
</dbReference>
<organism evidence="3 4">
    <name type="scientific">Sanguibacteroides justesenii</name>
    <dbReference type="NCBI Taxonomy" id="1547597"/>
    <lineage>
        <taxon>Bacteria</taxon>
        <taxon>Pseudomonadati</taxon>
        <taxon>Bacteroidota</taxon>
        <taxon>Bacteroidia</taxon>
        <taxon>Bacteroidales</taxon>
        <taxon>Porphyromonadaceae</taxon>
        <taxon>Sanguibacteroides</taxon>
    </lineage>
</organism>
<keyword evidence="1" id="KW-0472">Membrane</keyword>
<comment type="caution">
    <text evidence="3">The sequence shown here is derived from an EMBL/GenBank/DDBJ whole genome shotgun (WGS) entry which is preliminary data.</text>
</comment>
<evidence type="ECO:0000313" key="4">
    <source>
        <dbReference type="Proteomes" id="UP000031980"/>
    </source>
</evidence>
<keyword evidence="1" id="KW-0812">Transmembrane</keyword>
<dbReference type="EMBL" id="JPIU01000040">
    <property type="protein sequence ID" value="KIO44049.1"/>
    <property type="molecule type" value="Genomic_DNA"/>
</dbReference>
<dbReference type="InterPro" id="IPR007492">
    <property type="entry name" value="LytTR_DNA-bd_dom"/>
</dbReference>
<dbReference type="RefSeq" id="WP_181416501.1">
    <property type="nucleotide sequence ID" value="NZ_JPIU01000040.1"/>
</dbReference>
<keyword evidence="1" id="KW-1133">Transmembrane helix</keyword>
<dbReference type="Proteomes" id="UP000031980">
    <property type="component" value="Unassembled WGS sequence"/>
</dbReference>
<dbReference type="PROSITE" id="PS50930">
    <property type="entry name" value="HTH_LYTTR"/>
    <property type="match status" value="1"/>
</dbReference>
<keyword evidence="4" id="KW-1185">Reference proteome</keyword>
<evidence type="ECO:0000259" key="2">
    <source>
        <dbReference type="PROSITE" id="PS50930"/>
    </source>
</evidence>
<name>A0A0C3RFK1_9PORP</name>
<accession>A0A0C3RFK1</accession>
<proteinExistence type="predicted"/>
<feature type="domain" description="HTH LytTR-type" evidence="2">
    <location>
        <begin position="170"/>
        <end position="279"/>
    </location>
</feature>
<feature type="transmembrane region" description="Helical" evidence="1">
    <location>
        <begin position="21"/>
        <end position="40"/>
    </location>
</feature>
<dbReference type="SMART" id="SM00850">
    <property type="entry name" value="LytTR"/>
    <property type="match status" value="1"/>
</dbReference>
<reference evidence="3 4" key="1">
    <citation type="submission" date="2014-07" db="EMBL/GenBank/DDBJ databases">
        <title>Porphyromonadaceae bacterium OUH 308042 = ATCC BAA-2681 = DSM 28342 draft genome.</title>
        <authorList>
            <person name="Sydenham T.V."/>
            <person name="Hasman H."/>
            <person name="Justensen U.S."/>
        </authorList>
    </citation>
    <scope>NUCLEOTIDE SEQUENCE [LARGE SCALE GENOMIC DNA]</scope>
    <source>
        <strain evidence="3 4">OUH 308042</strain>
    </source>
</reference>
<gene>
    <name evidence="3" type="ORF">BA92_11745</name>
</gene>
<dbReference type="AlphaFoldDB" id="A0A0C3RFK1"/>
<sequence length="282" mass="33372">MGLLNRKIPVYMYEKSNLVRLVLFTALFALVFINIYKPFSSSYWYPVSEFKFFLFSSLIILTGVLVVVISRIIMYHYVKSHFISYGQYGLWILGEIFLMALFYTIYTLSLKEEKEVLDVFEDSMKNTSLVLLLPYAILVLYFSKQEKERQLRRLEEGRADVGGKGTVLSFYDEKEELRLSVKRNNLLYMESADNYVFIWYLNKGIVTRFMLRNTLKNIEKHFINTTVLRCHRSYMVNFEQVKVIRRGKDGIYLELGVDKVPDIPISKTYSEKVTRWFMSYSS</sequence>